<feature type="domain" description="UspA" evidence="2">
    <location>
        <begin position="1"/>
        <end position="136"/>
    </location>
</feature>
<dbReference type="EMBL" id="JBEPCV010000051">
    <property type="protein sequence ID" value="MER6908750.1"/>
    <property type="molecule type" value="Genomic_DNA"/>
</dbReference>
<organism evidence="3 4">
    <name type="scientific">Streptomyces flaveolus</name>
    <dbReference type="NCBI Taxonomy" id="67297"/>
    <lineage>
        <taxon>Bacteria</taxon>
        <taxon>Bacillati</taxon>
        <taxon>Actinomycetota</taxon>
        <taxon>Actinomycetes</taxon>
        <taxon>Kitasatosporales</taxon>
        <taxon>Streptomycetaceae</taxon>
        <taxon>Streptomyces</taxon>
    </lineage>
</organism>
<evidence type="ECO:0000313" key="4">
    <source>
        <dbReference type="Proteomes" id="UP001490330"/>
    </source>
</evidence>
<protein>
    <submittedName>
        <fullName evidence="3">Universal stress protein</fullName>
    </submittedName>
</protein>
<dbReference type="CDD" id="cd00293">
    <property type="entry name" value="USP-like"/>
    <property type="match status" value="1"/>
</dbReference>
<dbReference type="InterPro" id="IPR006016">
    <property type="entry name" value="UspA"/>
</dbReference>
<comment type="similarity">
    <text evidence="1">Belongs to the universal stress protein A family.</text>
</comment>
<dbReference type="Pfam" id="PF00582">
    <property type="entry name" value="Usp"/>
    <property type="match status" value="1"/>
</dbReference>
<dbReference type="SUPFAM" id="SSF52402">
    <property type="entry name" value="Adenine nucleotide alpha hydrolases-like"/>
    <property type="match status" value="1"/>
</dbReference>
<dbReference type="Proteomes" id="UP001490330">
    <property type="component" value="Unassembled WGS sequence"/>
</dbReference>
<evidence type="ECO:0000313" key="3">
    <source>
        <dbReference type="EMBL" id="MER6908750.1"/>
    </source>
</evidence>
<reference evidence="3 4" key="1">
    <citation type="submission" date="2024-06" db="EMBL/GenBank/DDBJ databases">
        <title>The Natural Products Discovery Center: Release of the First 8490 Sequenced Strains for Exploring Actinobacteria Biosynthetic Diversity.</title>
        <authorList>
            <person name="Kalkreuter E."/>
            <person name="Kautsar S.A."/>
            <person name="Yang D."/>
            <person name="Bader C.D."/>
            <person name="Teijaro C.N."/>
            <person name="Fluegel L."/>
            <person name="Davis C.M."/>
            <person name="Simpson J.R."/>
            <person name="Lauterbach L."/>
            <person name="Steele A.D."/>
            <person name="Gui C."/>
            <person name="Meng S."/>
            <person name="Li G."/>
            <person name="Viehrig K."/>
            <person name="Ye F."/>
            <person name="Su P."/>
            <person name="Kiefer A.F."/>
            <person name="Nichols A."/>
            <person name="Cepeda A.J."/>
            <person name="Yan W."/>
            <person name="Fan B."/>
            <person name="Jiang Y."/>
            <person name="Adhikari A."/>
            <person name="Zheng C.-J."/>
            <person name="Schuster L."/>
            <person name="Cowan T.M."/>
            <person name="Smanski M.J."/>
            <person name="Chevrette M.G."/>
            <person name="De Carvalho L.P.S."/>
            <person name="Shen B."/>
        </authorList>
    </citation>
    <scope>NUCLEOTIDE SEQUENCE [LARGE SCALE GENOMIC DNA]</scope>
    <source>
        <strain evidence="3 4">NPDC000632</strain>
    </source>
</reference>
<dbReference type="PANTHER" id="PTHR46268">
    <property type="entry name" value="STRESS RESPONSE PROTEIN NHAX"/>
    <property type="match status" value="1"/>
</dbReference>
<name>A0ABV1VS05_9ACTN</name>
<dbReference type="InterPro" id="IPR014729">
    <property type="entry name" value="Rossmann-like_a/b/a_fold"/>
</dbReference>
<proteinExistence type="inferred from homology"/>
<keyword evidence="4" id="KW-1185">Reference proteome</keyword>
<comment type="caution">
    <text evidence="3">The sequence shown here is derived from an EMBL/GenBank/DDBJ whole genome shotgun (WGS) entry which is preliminary data.</text>
</comment>
<sequence length="146" mass="15267">MFQRILVAVDPSPARHSVIRLAGDMARLTGARVSVLHVAPSTATLAAVVSLEDDVEAKAVLDEALTSLRDAGVEAEGTVVNALTTQIATTISSAAEEWQADLLILSPHHRGSLEALVNPRVSDAVAHRSRAAVLLAPPEDASATQH</sequence>
<dbReference type="Gene3D" id="3.40.50.620">
    <property type="entry name" value="HUPs"/>
    <property type="match status" value="1"/>
</dbReference>
<gene>
    <name evidence="3" type="ORF">ABT322_34485</name>
</gene>
<dbReference type="RefSeq" id="WP_350721794.1">
    <property type="nucleotide sequence ID" value="NZ_JBEPCO010000030.1"/>
</dbReference>
<accession>A0ABV1VS05</accession>
<evidence type="ECO:0000259" key="2">
    <source>
        <dbReference type="Pfam" id="PF00582"/>
    </source>
</evidence>
<dbReference type="PANTHER" id="PTHR46268:SF6">
    <property type="entry name" value="UNIVERSAL STRESS PROTEIN UP12"/>
    <property type="match status" value="1"/>
</dbReference>
<evidence type="ECO:0000256" key="1">
    <source>
        <dbReference type="ARBA" id="ARBA00008791"/>
    </source>
</evidence>